<organism evidence="12 13">
    <name type="scientific">Porphyridium purpureum</name>
    <name type="common">Red alga</name>
    <name type="synonym">Porphyridium cruentum</name>
    <dbReference type="NCBI Taxonomy" id="35688"/>
    <lineage>
        <taxon>Eukaryota</taxon>
        <taxon>Rhodophyta</taxon>
        <taxon>Bangiophyceae</taxon>
        <taxon>Porphyridiales</taxon>
        <taxon>Porphyridiaceae</taxon>
        <taxon>Porphyridium</taxon>
    </lineage>
</organism>
<dbReference type="CDD" id="cd18791">
    <property type="entry name" value="SF2_C_RHA"/>
    <property type="match status" value="1"/>
</dbReference>
<feature type="region of interest" description="Disordered" evidence="9">
    <location>
        <begin position="267"/>
        <end position="397"/>
    </location>
</feature>
<comment type="similarity">
    <text evidence="1">Belongs to the DEAD box helicase family. DEAH subfamily.</text>
</comment>
<protein>
    <recommendedName>
        <fullName evidence="2">RNA helicase</fullName>
        <ecNumber evidence="2">3.6.4.13</ecNumber>
    </recommendedName>
</protein>
<feature type="compositionally biased region" description="Basic residues" evidence="9">
    <location>
        <begin position="1"/>
        <end position="10"/>
    </location>
</feature>
<evidence type="ECO:0000256" key="6">
    <source>
        <dbReference type="ARBA" id="ARBA00022840"/>
    </source>
</evidence>
<evidence type="ECO:0000256" key="9">
    <source>
        <dbReference type="SAM" id="MobiDB-lite"/>
    </source>
</evidence>
<keyword evidence="6" id="KW-0067">ATP-binding</keyword>
<feature type="compositionally biased region" description="Polar residues" evidence="9">
    <location>
        <begin position="11"/>
        <end position="22"/>
    </location>
</feature>
<reference evidence="13" key="1">
    <citation type="journal article" date="2019" name="Nat. Commun.">
        <title>Expansion of phycobilisome linker gene families in mesophilic red algae.</title>
        <authorList>
            <person name="Lee J."/>
            <person name="Kim D."/>
            <person name="Bhattacharya D."/>
            <person name="Yoon H.S."/>
        </authorList>
    </citation>
    <scope>NUCLEOTIDE SEQUENCE [LARGE SCALE GENOMIC DNA]</scope>
    <source>
        <strain evidence="13">CCMP 1328</strain>
    </source>
</reference>
<dbReference type="GO" id="GO:0005730">
    <property type="term" value="C:nucleolus"/>
    <property type="evidence" value="ECO:0007669"/>
    <property type="project" value="TreeGrafter"/>
</dbReference>
<dbReference type="Proteomes" id="UP000324585">
    <property type="component" value="Unassembled WGS sequence"/>
</dbReference>
<feature type="compositionally biased region" description="Basic and acidic residues" evidence="9">
    <location>
        <begin position="343"/>
        <end position="352"/>
    </location>
</feature>
<evidence type="ECO:0000256" key="1">
    <source>
        <dbReference type="ARBA" id="ARBA00008792"/>
    </source>
</evidence>
<evidence type="ECO:0000313" key="13">
    <source>
        <dbReference type="Proteomes" id="UP000324585"/>
    </source>
</evidence>
<dbReference type="GO" id="GO:0016787">
    <property type="term" value="F:hydrolase activity"/>
    <property type="evidence" value="ECO:0007669"/>
    <property type="project" value="UniProtKB-KW"/>
</dbReference>
<keyword evidence="8" id="KW-0175">Coiled coil</keyword>
<dbReference type="Gene3D" id="3.40.50.300">
    <property type="entry name" value="P-loop containing nucleotide triphosphate hydrolases"/>
    <property type="match status" value="2"/>
</dbReference>
<evidence type="ECO:0000256" key="3">
    <source>
        <dbReference type="ARBA" id="ARBA00022741"/>
    </source>
</evidence>
<dbReference type="Gene3D" id="1.20.120.1080">
    <property type="match status" value="1"/>
</dbReference>
<keyword evidence="13" id="KW-1185">Reference proteome</keyword>
<dbReference type="PANTHER" id="PTHR18934:SF99">
    <property type="entry name" value="ATP-DEPENDENT RNA HELICASE DHX37-RELATED"/>
    <property type="match status" value="1"/>
</dbReference>
<feature type="domain" description="Helicase ATP-binding" evidence="10">
    <location>
        <begin position="426"/>
        <end position="611"/>
    </location>
</feature>
<dbReference type="InterPro" id="IPR007502">
    <property type="entry name" value="Helicase-assoc_dom"/>
</dbReference>
<feature type="region of interest" description="Disordered" evidence="9">
    <location>
        <begin position="93"/>
        <end position="212"/>
    </location>
</feature>
<dbReference type="SUPFAM" id="SSF52540">
    <property type="entry name" value="P-loop containing nucleoside triphosphate hydrolases"/>
    <property type="match status" value="1"/>
</dbReference>
<evidence type="ECO:0000256" key="5">
    <source>
        <dbReference type="ARBA" id="ARBA00022806"/>
    </source>
</evidence>
<dbReference type="Pfam" id="PF00271">
    <property type="entry name" value="Helicase_C"/>
    <property type="match status" value="1"/>
</dbReference>
<feature type="region of interest" description="Disordered" evidence="9">
    <location>
        <begin position="227"/>
        <end position="250"/>
    </location>
</feature>
<accession>A0A5J4YX51</accession>
<sequence>MAKKRNRASKQRQTAGAVQDTNALVIRGKTGKKRTKVAQNVVGEREAAAASTELDASLEKRAKVRASRAELFEQLAASDNKLGDAFRKQLKASTQLGQPAGARAGAGSQTHAVQLGSVKPPNTESQPRRKRKEIPAGSGTIQDPPTQGIALKEVQPDSTSGSVKIVEEPNLGARPPVGFDGEAQPGKSYQHTELRGPDFDPSKVLVTTRSRRPRMIRASRKVVTAWENRRERERNGIDESAAESAAPQTLEELMNGPLKALLFGVSQDTEGEEEESAGSTESTECGSGSKTFEESQDSDGCTKSADPAATNETRDANFKTRIEGSEPEVPHDVFDISSSDDEASARGTERKNRVNARAVKGHSKASRAGNTRDLGTSKDSNLLHPSDNQRQTARLHKSSAVMVNRKSDIQEMRMQLPVCEKEQEIVEAVLENDVVLIQGAAGSGKTTQVPQFLYEAGFGSKHDSAFPGRVVVSQPRRLATVSCASRVAEELNVSLGHEVGFQYRGRSVFNDQATRILFMTDGILLREIEADFTLQKYSCIILDEVHERSVNIDVLLTLLSRAVPLRRKLTEEAQSTGKPGVLPLKLIIMSATPDLEAILDGYRAPFRDIRVARITSDARQYPVTMHFSRMTHADYLEEAHKKICRIHRRLPPGDVLCFVTGQHEVMSLCARIKSTLAVASDEIFATPPRDGTRTIVVATNVAETSITIPGVRYVVDSGRVKQKVYRSEHGSAAVSSFSIGWTSKASAAQRAGRAGRTAPGHCYRLFSAAVFENDFEDQTVPETLRVPVDSLVLSLRALGIIDVAKFPLPSPPSVEAIDNATELLRILGAFDTARDAKNKLTNVGEFLAQIPVAPRSARFLWACKDRPDLLALACTIAGCLGAGGNLVAANADSHSRREDLVRTKLESHSFSEWLLNAELVHSAYPHLHDKAALNEYCARHALNVKSVLRSLDTAQQLRKELQKDSSELKAGQQSIFADMALPITISSEDMAFLIQAFLGAFADQVARKMDKESAAALGLYGKWLKLAYSCPALPGEAVFIPVHFLDLSAPLPEFVSFSGIVVKTRRFGQVKLMENVVPVKPKWIANAASACCSVSNPLDSPPPRYDPAKDRIMCFAKSFYGSSRWNLGVVEVPLGDIHQPWKSTKFATGGAERDLFRFRVFAHGLLEGLAVKELLQFKTALRKPTNAVFDSIGDPLVVGLVQTLHDAHVSSRHELLSLLSGPKHDTFLLLELRAWYDASIHSPLGRMWAQISAHYRKETGHGEDIRSLVLMDETLSD</sequence>
<dbReference type="InterPro" id="IPR002464">
    <property type="entry name" value="DNA/RNA_helicase_DEAH_CS"/>
</dbReference>
<evidence type="ECO:0000256" key="7">
    <source>
        <dbReference type="ARBA" id="ARBA00047984"/>
    </source>
</evidence>
<dbReference type="EMBL" id="VRMN01000003">
    <property type="protein sequence ID" value="KAA8495728.1"/>
    <property type="molecule type" value="Genomic_DNA"/>
</dbReference>
<proteinExistence type="inferred from homology"/>
<feature type="compositionally biased region" description="Basic and acidic residues" evidence="9">
    <location>
        <begin position="227"/>
        <end position="237"/>
    </location>
</feature>
<dbReference type="InterPro" id="IPR011545">
    <property type="entry name" value="DEAD/DEAH_box_helicase_dom"/>
</dbReference>
<dbReference type="PROSITE" id="PS51192">
    <property type="entry name" value="HELICASE_ATP_BIND_1"/>
    <property type="match status" value="1"/>
</dbReference>
<dbReference type="PANTHER" id="PTHR18934">
    <property type="entry name" value="ATP-DEPENDENT RNA HELICASE"/>
    <property type="match status" value="1"/>
</dbReference>
<dbReference type="GO" id="GO:0005524">
    <property type="term" value="F:ATP binding"/>
    <property type="evidence" value="ECO:0007669"/>
    <property type="project" value="UniProtKB-KW"/>
</dbReference>
<dbReference type="InterPro" id="IPR027417">
    <property type="entry name" value="P-loop_NTPase"/>
</dbReference>
<dbReference type="Pfam" id="PF00270">
    <property type="entry name" value="DEAD"/>
    <property type="match status" value="1"/>
</dbReference>
<dbReference type="EC" id="3.6.4.13" evidence="2"/>
<comment type="caution">
    <text evidence="12">The sequence shown here is derived from an EMBL/GenBank/DDBJ whole genome shotgun (WGS) entry which is preliminary data.</text>
</comment>
<gene>
    <name evidence="12" type="ORF">FVE85_1883</name>
</gene>
<evidence type="ECO:0000259" key="11">
    <source>
        <dbReference type="PROSITE" id="PS51194"/>
    </source>
</evidence>
<keyword evidence="5 12" id="KW-0347">Helicase</keyword>
<feature type="compositionally biased region" description="Low complexity" evidence="9">
    <location>
        <begin position="277"/>
        <end position="290"/>
    </location>
</feature>
<name>A0A5J4YX51_PORPP</name>
<dbReference type="PROSITE" id="PS00690">
    <property type="entry name" value="DEAH_ATP_HELICASE"/>
    <property type="match status" value="1"/>
</dbReference>
<feature type="domain" description="Helicase C-terminal" evidence="11">
    <location>
        <begin position="631"/>
        <end position="799"/>
    </location>
</feature>
<dbReference type="FunFam" id="3.40.50.300:FF:000637">
    <property type="entry name" value="ATP-dependent RNA helicase DHX37/DHR1"/>
    <property type="match status" value="1"/>
</dbReference>
<comment type="catalytic activity">
    <reaction evidence="7">
        <text>ATP + H2O = ADP + phosphate + H(+)</text>
        <dbReference type="Rhea" id="RHEA:13065"/>
        <dbReference type="ChEBI" id="CHEBI:15377"/>
        <dbReference type="ChEBI" id="CHEBI:15378"/>
        <dbReference type="ChEBI" id="CHEBI:30616"/>
        <dbReference type="ChEBI" id="CHEBI:43474"/>
        <dbReference type="ChEBI" id="CHEBI:456216"/>
        <dbReference type="EC" id="3.6.4.13"/>
    </reaction>
</comment>
<dbReference type="GO" id="GO:0000462">
    <property type="term" value="P:maturation of SSU-rRNA from tricistronic rRNA transcript (SSU-rRNA, 5.8S rRNA, LSU-rRNA)"/>
    <property type="evidence" value="ECO:0007669"/>
    <property type="project" value="TreeGrafter"/>
</dbReference>
<dbReference type="AlphaFoldDB" id="A0A5J4YX51"/>
<dbReference type="SMART" id="SM00490">
    <property type="entry name" value="HELICc"/>
    <property type="match status" value="1"/>
</dbReference>
<feature type="compositionally biased region" description="Basic and acidic residues" evidence="9">
    <location>
        <begin position="312"/>
        <end position="334"/>
    </location>
</feature>
<evidence type="ECO:0000259" key="10">
    <source>
        <dbReference type="PROSITE" id="PS51192"/>
    </source>
</evidence>
<evidence type="ECO:0000313" key="12">
    <source>
        <dbReference type="EMBL" id="KAA8495728.1"/>
    </source>
</evidence>
<dbReference type="InterPro" id="IPR014001">
    <property type="entry name" value="Helicase_ATP-bd"/>
</dbReference>
<feature type="region of interest" description="Disordered" evidence="9">
    <location>
        <begin position="1"/>
        <end position="22"/>
    </location>
</feature>
<feature type="coiled-coil region" evidence="8">
    <location>
        <begin position="944"/>
        <end position="974"/>
    </location>
</feature>
<dbReference type="SMART" id="SM00847">
    <property type="entry name" value="HA2"/>
    <property type="match status" value="1"/>
</dbReference>
<dbReference type="GO" id="GO:0003724">
    <property type="term" value="F:RNA helicase activity"/>
    <property type="evidence" value="ECO:0007669"/>
    <property type="project" value="UniProtKB-EC"/>
</dbReference>
<evidence type="ECO:0000256" key="2">
    <source>
        <dbReference type="ARBA" id="ARBA00012552"/>
    </source>
</evidence>
<dbReference type="OrthoDB" id="10253254at2759"/>
<dbReference type="GO" id="GO:0003723">
    <property type="term" value="F:RNA binding"/>
    <property type="evidence" value="ECO:0007669"/>
    <property type="project" value="TreeGrafter"/>
</dbReference>
<keyword evidence="4" id="KW-0378">Hydrolase</keyword>
<feature type="compositionally biased region" description="Basic and acidic residues" evidence="9">
    <location>
        <begin position="190"/>
        <end position="201"/>
    </location>
</feature>
<evidence type="ECO:0000256" key="4">
    <source>
        <dbReference type="ARBA" id="ARBA00022801"/>
    </source>
</evidence>
<dbReference type="SMART" id="SM00487">
    <property type="entry name" value="DEXDc"/>
    <property type="match status" value="1"/>
</dbReference>
<evidence type="ECO:0000256" key="8">
    <source>
        <dbReference type="SAM" id="Coils"/>
    </source>
</evidence>
<dbReference type="PROSITE" id="PS51194">
    <property type="entry name" value="HELICASE_CTER"/>
    <property type="match status" value="1"/>
</dbReference>
<dbReference type="InterPro" id="IPR001650">
    <property type="entry name" value="Helicase_C-like"/>
</dbReference>
<keyword evidence="3" id="KW-0547">Nucleotide-binding</keyword>